<name>A0ABP3IUF3_9ACTN</name>
<feature type="domain" description="CdaR GGDEF-like" evidence="5">
    <location>
        <begin position="239"/>
        <end position="345"/>
    </location>
</feature>
<evidence type="ECO:0000256" key="2">
    <source>
        <dbReference type="SAM" id="MobiDB-lite"/>
    </source>
</evidence>
<dbReference type="InterPro" id="IPR025751">
    <property type="entry name" value="RsbRD_N_dom"/>
</dbReference>
<dbReference type="InterPro" id="IPR041522">
    <property type="entry name" value="CdaR_GGDEF"/>
</dbReference>
<dbReference type="InterPro" id="IPR025736">
    <property type="entry name" value="PucR_C-HTH_dom"/>
</dbReference>
<comment type="caution">
    <text evidence="6">The sequence shown here is derived from an EMBL/GenBank/DDBJ whole genome shotgun (WGS) entry which is preliminary data.</text>
</comment>
<evidence type="ECO:0000256" key="1">
    <source>
        <dbReference type="ARBA" id="ARBA00006754"/>
    </source>
</evidence>
<evidence type="ECO:0000259" key="3">
    <source>
        <dbReference type="Pfam" id="PF13556"/>
    </source>
</evidence>
<evidence type="ECO:0000259" key="4">
    <source>
        <dbReference type="Pfam" id="PF14361"/>
    </source>
</evidence>
<feature type="region of interest" description="Disordered" evidence="2">
    <location>
        <begin position="35"/>
        <end position="55"/>
    </location>
</feature>
<feature type="domain" description="RsbT co-antagonist protein RsbRD N-terminal" evidence="4">
    <location>
        <begin position="88"/>
        <end position="224"/>
    </location>
</feature>
<dbReference type="InterPro" id="IPR042070">
    <property type="entry name" value="PucR_C-HTH_sf"/>
</dbReference>
<accession>A0ABP3IUF3</accession>
<dbReference type="Pfam" id="PF17853">
    <property type="entry name" value="GGDEF_2"/>
    <property type="match status" value="1"/>
</dbReference>
<gene>
    <name evidence="6" type="ORF">GCM10010357_49890</name>
</gene>
<organism evidence="6 7">
    <name type="scientific">Streptomyces luteireticuli</name>
    <dbReference type="NCBI Taxonomy" id="173858"/>
    <lineage>
        <taxon>Bacteria</taxon>
        <taxon>Bacillati</taxon>
        <taxon>Actinomycetota</taxon>
        <taxon>Actinomycetes</taxon>
        <taxon>Kitasatosporales</taxon>
        <taxon>Streptomycetaceae</taxon>
        <taxon>Streptomyces</taxon>
    </lineage>
</organism>
<sequence length="462" mass="48829">MRLWARFLLGEGEGNGGTKPAGNVAGIVVAHRPASHVPEHRNRGRPVVPAHNNPREPARLCNLPVMSSAPDPPPEVAPAAAALLARAPALAEGMARRIRAEVAYYGSEERVPDDELLGSCRRNAELVLGQLAHGDGAGMESARRTGRDGARRGIPLAELLHAYRVGSEYLWSALAGEVSGADGVTVESVTALAAWWVREGLAAASGDAYREAATELTLQRERERSALVEALFTGLLTDRTTLWEAAHALGLPTEGPFVVVAAEVPAPGREALPGIESRLRAEGARSAWRLLPGLQVGVVALRAPDAEEAALRVLGRAAASRVGVSPPYRPLHETPRALRLARLALAGTAGRAPGVARFAESPVSLLVAAAPEEAGRVAGAVLARVRALPPPERERLLDTLERWFSAGGSAAAAARLLYCHPNTVRYRLRRLEELTGRSLADPRAVADLAVALCALRLLPGES</sequence>
<dbReference type="Proteomes" id="UP001500879">
    <property type="component" value="Unassembled WGS sequence"/>
</dbReference>
<keyword evidence="7" id="KW-1185">Reference proteome</keyword>
<dbReference type="PANTHER" id="PTHR33744:SF1">
    <property type="entry name" value="DNA-BINDING TRANSCRIPTIONAL ACTIVATOR ADER"/>
    <property type="match status" value="1"/>
</dbReference>
<evidence type="ECO:0000313" key="6">
    <source>
        <dbReference type="EMBL" id="GAA0422506.1"/>
    </source>
</evidence>
<dbReference type="Pfam" id="PF14361">
    <property type="entry name" value="RsbRD_N"/>
    <property type="match status" value="1"/>
</dbReference>
<dbReference type="Pfam" id="PF13556">
    <property type="entry name" value="HTH_30"/>
    <property type="match status" value="1"/>
</dbReference>
<dbReference type="InterPro" id="IPR051448">
    <property type="entry name" value="CdaR-like_regulators"/>
</dbReference>
<evidence type="ECO:0000259" key="5">
    <source>
        <dbReference type="Pfam" id="PF17853"/>
    </source>
</evidence>
<evidence type="ECO:0000313" key="7">
    <source>
        <dbReference type="Proteomes" id="UP001500879"/>
    </source>
</evidence>
<reference evidence="7" key="1">
    <citation type="journal article" date="2019" name="Int. J. Syst. Evol. Microbiol.">
        <title>The Global Catalogue of Microorganisms (GCM) 10K type strain sequencing project: providing services to taxonomists for standard genome sequencing and annotation.</title>
        <authorList>
            <consortium name="The Broad Institute Genomics Platform"/>
            <consortium name="The Broad Institute Genome Sequencing Center for Infectious Disease"/>
            <person name="Wu L."/>
            <person name="Ma J."/>
        </authorList>
    </citation>
    <scope>NUCLEOTIDE SEQUENCE [LARGE SCALE GENOMIC DNA]</scope>
    <source>
        <strain evidence="7">JCM 4788</strain>
    </source>
</reference>
<feature type="domain" description="PucR C-terminal helix-turn-helix" evidence="3">
    <location>
        <begin position="396"/>
        <end position="452"/>
    </location>
</feature>
<dbReference type="EMBL" id="BAAABX010000055">
    <property type="protein sequence ID" value="GAA0422506.1"/>
    <property type="molecule type" value="Genomic_DNA"/>
</dbReference>
<dbReference type="Gene3D" id="1.10.10.2840">
    <property type="entry name" value="PucR C-terminal helix-turn-helix domain"/>
    <property type="match status" value="1"/>
</dbReference>
<dbReference type="PANTHER" id="PTHR33744">
    <property type="entry name" value="CARBOHYDRATE DIACID REGULATOR"/>
    <property type="match status" value="1"/>
</dbReference>
<comment type="similarity">
    <text evidence="1">Belongs to the CdaR family.</text>
</comment>
<proteinExistence type="inferred from homology"/>
<protein>
    <submittedName>
        <fullName evidence="6">Helix-turn-helix domain-containing protein</fullName>
    </submittedName>
</protein>